<sequence>MLFKLSHHIELLLFDSLHLSFEDVVAKKIERRSHRRRDHVKNEVAYVCGRQSQLEKIVERGRMRARMGSMELEGKSEKHEIMIF</sequence>
<keyword evidence="2" id="KW-1185">Reference proteome</keyword>
<name>A0A0A0KZY6_CUCSA</name>
<reference evidence="1 2" key="2">
    <citation type="journal article" date="2009" name="PLoS ONE">
        <title>An integrated genetic and cytogenetic map of the cucumber genome.</title>
        <authorList>
            <person name="Ren Y."/>
            <person name="Zhang Z."/>
            <person name="Liu J."/>
            <person name="Staub J.E."/>
            <person name="Han Y."/>
            <person name="Cheng Z."/>
            <person name="Li X."/>
            <person name="Lu J."/>
            <person name="Miao H."/>
            <person name="Kang H."/>
            <person name="Xie B."/>
            <person name="Gu X."/>
            <person name="Wang X."/>
            <person name="Du Y."/>
            <person name="Jin W."/>
            <person name="Huang S."/>
        </authorList>
    </citation>
    <scope>NUCLEOTIDE SEQUENCE [LARGE SCALE GENOMIC DNA]</scope>
    <source>
        <strain evidence="2">cv. 9930</strain>
    </source>
</reference>
<proteinExistence type="predicted"/>
<accession>A0A0A0KZY6</accession>
<dbReference type="Gramene" id="KGN55003">
    <property type="protein sequence ID" value="KGN55003"/>
    <property type="gene ID" value="Csa_4G620660"/>
</dbReference>
<protein>
    <submittedName>
        <fullName evidence="1">Uncharacterized protein</fullName>
    </submittedName>
</protein>
<reference evidence="1 2" key="3">
    <citation type="journal article" date="2010" name="BMC Genomics">
        <title>Transcriptome sequencing and comparative analysis of cucumber flowers with different sex types.</title>
        <authorList>
            <person name="Guo S."/>
            <person name="Zheng Y."/>
            <person name="Joung J.G."/>
            <person name="Liu S."/>
            <person name="Zhang Z."/>
            <person name="Crasta O.R."/>
            <person name="Sobral B.W."/>
            <person name="Xu Y."/>
            <person name="Huang S."/>
            <person name="Fei Z."/>
        </authorList>
    </citation>
    <scope>NUCLEOTIDE SEQUENCE [LARGE SCALE GENOMIC DNA]</scope>
    <source>
        <strain evidence="2">cv. 9930</strain>
    </source>
</reference>
<evidence type="ECO:0000313" key="1">
    <source>
        <dbReference type="EMBL" id="KGN55003.1"/>
    </source>
</evidence>
<gene>
    <name evidence="1" type="ORF">Csa_4G620660</name>
</gene>
<reference evidence="1 2" key="1">
    <citation type="journal article" date="2009" name="Nat. Genet.">
        <title>The genome of the cucumber, Cucumis sativus L.</title>
        <authorList>
            <person name="Huang S."/>
            <person name="Li R."/>
            <person name="Zhang Z."/>
            <person name="Li L."/>
            <person name="Gu X."/>
            <person name="Fan W."/>
            <person name="Lucas W.J."/>
            <person name="Wang X."/>
            <person name="Xie B."/>
            <person name="Ni P."/>
            <person name="Ren Y."/>
            <person name="Zhu H."/>
            <person name="Li J."/>
            <person name="Lin K."/>
            <person name="Jin W."/>
            <person name="Fei Z."/>
            <person name="Li G."/>
            <person name="Staub J."/>
            <person name="Kilian A."/>
            <person name="van der Vossen E.A."/>
            <person name="Wu Y."/>
            <person name="Guo J."/>
            <person name="He J."/>
            <person name="Jia Z."/>
            <person name="Ren Y."/>
            <person name="Tian G."/>
            <person name="Lu Y."/>
            <person name="Ruan J."/>
            <person name="Qian W."/>
            <person name="Wang M."/>
            <person name="Huang Q."/>
            <person name="Li B."/>
            <person name="Xuan Z."/>
            <person name="Cao J."/>
            <person name="Asan"/>
            <person name="Wu Z."/>
            <person name="Zhang J."/>
            <person name="Cai Q."/>
            <person name="Bai Y."/>
            <person name="Zhao B."/>
            <person name="Han Y."/>
            <person name="Li Y."/>
            <person name="Li X."/>
            <person name="Wang S."/>
            <person name="Shi Q."/>
            <person name="Liu S."/>
            <person name="Cho W.K."/>
            <person name="Kim J.Y."/>
            <person name="Xu Y."/>
            <person name="Heller-Uszynska K."/>
            <person name="Miao H."/>
            <person name="Cheng Z."/>
            <person name="Zhang S."/>
            <person name="Wu J."/>
            <person name="Yang Y."/>
            <person name="Kang H."/>
            <person name="Li M."/>
            <person name="Liang H."/>
            <person name="Ren X."/>
            <person name="Shi Z."/>
            <person name="Wen M."/>
            <person name="Jian M."/>
            <person name="Yang H."/>
            <person name="Zhang G."/>
            <person name="Yang Z."/>
            <person name="Chen R."/>
            <person name="Liu S."/>
            <person name="Li J."/>
            <person name="Ma L."/>
            <person name="Liu H."/>
            <person name="Zhou Y."/>
            <person name="Zhao J."/>
            <person name="Fang X."/>
            <person name="Li G."/>
            <person name="Fang L."/>
            <person name="Li Y."/>
            <person name="Liu D."/>
            <person name="Zheng H."/>
            <person name="Zhang Y."/>
            <person name="Qin N."/>
            <person name="Li Z."/>
            <person name="Yang G."/>
            <person name="Yang S."/>
            <person name="Bolund L."/>
            <person name="Kristiansen K."/>
            <person name="Zheng H."/>
            <person name="Li S."/>
            <person name="Zhang X."/>
            <person name="Yang H."/>
            <person name="Wang J."/>
            <person name="Sun R."/>
            <person name="Zhang B."/>
            <person name="Jiang S."/>
            <person name="Wang J."/>
            <person name="Du Y."/>
            <person name="Li S."/>
        </authorList>
    </citation>
    <scope>NUCLEOTIDE SEQUENCE [LARGE SCALE GENOMIC DNA]</scope>
    <source>
        <strain evidence="2">cv. 9930</strain>
    </source>
</reference>
<dbReference type="Proteomes" id="UP000029981">
    <property type="component" value="Chromosome 4"/>
</dbReference>
<dbReference type="AlphaFoldDB" id="A0A0A0KZY6"/>
<organism evidence="1 2">
    <name type="scientific">Cucumis sativus</name>
    <name type="common">Cucumber</name>
    <dbReference type="NCBI Taxonomy" id="3659"/>
    <lineage>
        <taxon>Eukaryota</taxon>
        <taxon>Viridiplantae</taxon>
        <taxon>Streptophyta</taxon>
        <taxon>Embryophyta</taxon>
        <taxon>Tracheophyta</taxon>
        <taxon>Spermatophyta</taxon>
        <taxon>Magnoliopsida</taxon>
        <taxon>eudicotyledons</taxon>
        <taxon>Gunneridae</taxon>
        <taxon>Pentapetalae</taxon>
        <taxon>rosids</taxon>
        <taxon>fabids</taxon>
        <taxon>Cucurbitales</taxon>
        <taxon>Cucurbitaceae</taxon>
        <taxon>Benincaseae</taxon>
        <taxon>Cucumis</taxon>
    </lineage>
</organism>
<evidence type="ECO:0000313" key="2">
    <source>
        <dbReference type="Proteomes" id="UP000029981"/>
    </source>
</evidence>
<dbReference type="EMBL" id="CM002925">
    <property type="protein sequence ID" value="KGN55003.1"/>
    <property type="molecule type" value="Genomic_DNA"/>
</dbReference>
<reference evidence="1 2" key="4">
    <citation type="journal article" date="2011" name="BMC Genomics">
        <title>RNA-Seq improves annotation of protein-coding genes in the cucumber genome.</title>
        <authorList>
            <person name="Li Z."/>
            <person name="Zhang Z."/>
            <person name="Yan P."/>
            <person name="Huang S."/>
            <person name="Fei Z."/>
            <person name="Lin K."/>
        </authorList>
    </citation>
    <scope>NUCLEOTIDE SEQUENCE [LARGE SCALE GENOMIC DNA]</scope>
    <source>
        <strain evidence="2">cv. 9930</strain>
    </source>
</reference>